<dbReference type="InterPro" id="IPR050807">
    <property type="entry name" value="TransReg_Diox_bact_type"/>
</dbReference>
<gene>
    <name evidence="3" type="ORF">ISP17_03345</name>
</gene>
<protein>
    <submittedName>
        <fullName evidence="3">Helix-turn-helix transcriptional regulator</fullName>
    </submittedName>
</protein>
<keyword evidence="4" id="KW-1185">Reference proteome</keyword>
<dbReference type="PROSITE" id="PS50943">
    <property type="entry name" value="HTH_CROC1"/>
    <property type="match status" value="1"/>
</dbReference>
<accession>A0ABW8JPQ5</accession>
<dbReference type="Gene3D" id="1.10.260.40">
    <property type="entry name" value="lambda repressor-like DNA-binding domains"/>
    <property type="match status" value="1"/>
</dbReference>
<organism evidence="3 4">
    <name type="scientific">Dyella ginsengisoli</name>
    <dbReference type="NCBI Taxonomy" id="363848"/>
    <lineage>
        <taxon>Bacteria</taxon>
        <taxon>Pseudomonadati</taxon>
        <taxon>Pseudomonadota</taxon>
        <taxon>Gammaproteobacteria</taxon>
        <taxon>Lysobacterales</taxon>
        <taxon>Rhodanobacteraceae</taxon>
        <taxon>Dyella</taxon>
    </lineage>
</organism>
<dbReference type="InterPro" id="IPR010982">
    <property type="entry name" value="Lambda_DNA-bd_dom_sf"/>
</dbReference>
<keyword evidence="1" id="KW-0238">DNA-binding</keyword>
<feature type="domain" description="HTH cro/C1-type" evidence="2">
    <location>
        <begin position="9"/>
        <end position="64"/>
    </location>
</feature>
<sequence length="106" mass="12048">MAKSLGEKLRTLRKEKKLTLDGLAETVGISKSYLWELENRPQAKPSAEILDKLAIELGVPMAYLLDADATLPGQNHVDEAFFRNYQKLGSTEKEQLRRILDTFRKS</sequence>
<evidence type="ECO:0000313" key="4">
    <source>
        <dbReference type="Proteomes" id="UP001620460"/>
    </source>
</evidence>
<proteinExistence type="predicted"/>
<dbReference type="PANTHER" id="PTHR46797:SF1">
    <property type="entry name" value="METHYLPHOSPHONATE SYNTHASE"/>
    <property type="match status" value="1"/>
</dbReference>
<evidence type="ECO:0000259" key="2">
    <source>
        <dbReference type="PROSITE" id="PS50943"/>
    </source>
</evidence>
<dbReference type="CDD" id="cd00093">
    <property type="entry name" value="HTH_XRE"/>
    <property type="match status" value="1"/>
</dbReference>
<comment type="caution">
    <text evidence="3">The sequence shown here is derived from an EMBL/GenBank/DDBJ whole genome shotgun (WGS) entry which is preliminary data.</text>
</comment>
<dbReference type="InterPro" id="IPR001387">
    <property type="entry name" value="Cro/C1-type_HTH"/>
</dbReference>
<dbReference type="Pfam" id="PF12844">
    <property type="entry name" value="HTH_19"/>
    <property type="match status" value="1"/>
</dbReference>
<name>A0ABW8JPQ5_9GAMM</name>
<dbReference type="Proteomes" id="UP001620460">
    <property type="component" value="Unassembled WGS sequence"/>
</dbReference>
<dbReference type="EMBL" id="JADIKM010000001">
    <property type="protein sequence ID" value="MFK2902984.1"/>
    <property type="molecule type" value="Genomic_DNA"/>
</dbReference>
<reference evidence="3 4" key="1">
    <citation type="submission" date="2020-10" db="EMBL/GenBank/DDBJ databases">
        <title>Phylogeny of dyella-like bacteria.</title>
        <authorList>
            <person name="Fu J."/>
        </authorList>
    </citation>
    <scope>NUCLEOTIDE SEQUENCE [LARGE SCALE GENOMIC DNA]</scope>
    <source>
        <strain evidence="3 4">Gsoil3046</strain>
    </source>
</reference>
<dbReference type="PANTHER" id="PTHR46797">
    <property type="entry name" value="HTH-TYPE TRANSCRIPTIONAL REGULATOR"/>
    <property type="match status" value="1"/>
</dbReference>
<evidence type="ECO:0000256" key="1">
    <source>
        <dbReference type="ARBA" id="ARBA00023125"/>
    </source>
</evidence>
<dbReference type="SUPFAM" id="SSF47413">
    <property type="entry name" value="lambda repressor-like DNA-binding domains"/>
    <property type="match status" value="1"/>
</dbReference>
<dbReference type="SMART" id="SM00530">
    <property type="entry name" value="HTH_XRE"/>
    <property type="match status" value="1"/>
</dbReference>
<evidence type="ECO:0000313" key="3">
    <source>
        <dbReference type="EMBL" id="MFK2902984.1"/>
    </source>
</evidence>
<dbReference type="RefSeq" id="WP_404630097.1">
    <property type="nucleotide sequence ID" value="NZ_JADIKM010000001.1"/>
</dbReference>